<comment type="subcellular location">
    <subcellularLocation>
        <location evidence="1">Cell membrane</location>
        <topology evidence="1">Single-pass type II membrane protein</topology>
    </subcellularLocation>
</comment>
<feature type="region of interest" description="Disordered" evidence="9">
    <location>
        <begin position="215"/>
        <end position="265"/>
    </location>
</feature>
<keyword evidence="4" id="KW-1133">Transmembrane helix</keyword>
<comment type="caution">
    <text evidence="11">The sequence shown here is derived from an EMBL/GenBank/DDBJ whole genome shotgun (WGS) entry which is preliminary data.</text>
</comment>
<evidence type="ECO:0000256" key="7">
    <source>
        <dbReference type="ARBA" id="ARBA00024197"/>
    </source>
</evidence>
<organism evidence="11 12">
    <name type="scientific">Microbulbifer aestuariivivens</name>
    <dbReference type="NCBI Taxonomy" id="1908308"/>
    <lineage>
        <taxon>Bacteria</taxon>
        <taxon>Pseudomonadati</taxon>
        <taxon>Pseudomonadota</taxon>
        <taxon>Gammaproteobacteria</taxon>
        <taxon>Cellvibrionales</taxon>
        <taxon>Microbulbiferaceae</taxon>
        <taxon>Microbulbifer</taxon>
    </lineage>
</organism>
<accession>A0ABP9WRS8</accession>
<evidence type="ECO:0000256" key="8">
    <source>
        <dbReference type="ARBA" id="ARBA00024235"/>
    </source>
</evidence>
<dbReference type="PANTHER" id="PTHR38035:SF1">
    <property type="entry name" value="ANCILLARY SECYEG TRANSLOCON SUBUNIT"/>
    <property type="match status" value="1"/>
</dbReference>
<evidence type="ECO:0000256" key="3">
    <source>
        <dbReference type="ARBA" id="ARBA00022692"/>
    </source>
</evidence>
<sequence length="265" mass="28434">MADHLTEEEQIESLKRWWQENGRGIVTGVALALAGYFGFQWWQGAEREKAEASSDLYQGFIEAVNANEGQPNNKQLTTAKSLAQQLKEEYASRIYASQAALRLAALAANENDLESATKELQWVLDNTSEESLKLLASRRLATALAARGKPDEALQLLQGDVPAAFAALFAETRGDILLQKGDKAAAHAAYQQALAELPLEQAGGAQLLRLKAESLAPAASDDSAEEDAAPEQGAAEQATPEQAEAPEAAPEQTEATDSAQESDEQ</sequence>
<keyword evidence="2" id="KW-1003">Cell membrane</keyword>
<evidence type="ECO:0000259" key="10">
    <source>
        <dbReference type="Pfam" id="PF09976"/>
    </source>
</evidence>
<dbReference type="RefSeq" id="WP_345550287.1">
    <property type="nucleotide sequence ID" value="NZ_BAABRT010000010.1"/>
</dbReference>
<evidence type="ECO:0000256" key="9">
    <source>
        <dbReference type="SAM" id="MobiDB-lite"/>
    </source>
</evidence>
<evidence type="ECO:0000313" key="12">
    <source>
        <dbReference type="Proteomes" id="UP001408594"/>
    </source>
</evidence>
<evidence type="ECO:0000256" key="4">
    <source>
        <dbReference type="ARBA" id="ARBA00022989"/>
    </source>
</evidence>
<dbReference type="Gene3D" id="1.25.40.10">
    <property type="entry name" value="Tetratricopeptide repeat domain"/>
    <property type="match status" value="1"/>
</dbReference>
<dbReference type="Proteomes" id="UP001408594">
    <property type="component" value="Unassembled WGS sequence"/>
</dbReference>
<evidence type="ECO:0000256" key="1">
    <source>
        <dbReference type="ARBA" id="ARBA00004401"/>
    </source>
</evidence>
<comment type="similarity">
    <text evidence="7">Belongs to the YfgM family.</text>
</comment>
<name>A0ABP9WRS8_9GAMM</name>
<gene>
    <name evidence="11" type="ORF">Maes01_01538</name>
</gene>
<keyword evidence="5" id="KW-0472">Membrane</keyword>
<evidence type="ECO:0000256" key="5">
    <source>
        <dbReference type="ARBA" id="ARBA00023136"/>
    </source>
</evidence>
<keyword evidence="3" id="KW-0812">Transmembrane</keyword>
<proteinExistence type="inferred from homology"/>
<protein>
    <recommendedName>
        <fullName evidence="8">Ancillary SecYEG translocon subunit</fullName>
    </recommendedName>
</protein>
<feature type="compositionally biased region" description="Low complexity" evidence="9">
    <location>
        <begin position="230"/>
        <end position="256"/>
    </location>
</feature>
<keyword evidence="6" id="KW-0143">Chaperone</keyword>
<dbReference type="EMBL" id="BAABRT010000010">
    <property type="protein sequence ID" value="GAA5524978.1"/>
    <property type="molecule type" value="Genomic_DNA"/>
</dbReference>
<feature type="domain" description="Ancillary SecYEG translocon subunit/Cell division coordinator CpoB TPR" evidence="10">
    <location>
        <begin position="15"/>
        <end position="216"/>
    </location>
</feature>
<dbReference type="Pfam" id="PF09976">
    <property type="entry name" value="TPR_21"/>
    <property type="match status" value="1"/>
</dbReference>
<dbReference type="InterPro" id="IPR026039">
    <property type="entry name" value="YfgM"/>
</dbReference>
<dbReference type="InterPro" id="IPR018704">
    <property type="entry name" value="SecYEG/CpoB_TPR"/>
</dbReference>
<evidence type="ECO:0000256" key="6">
    <source>
        <dbReference type="ARBA" id="ARBA00023186"/>
    </source>
</evidence>
<dbReference type="PANTHER" id="PTHR38035">
    <property type="entry name" value="UPF0070 PROTEIN YFGM"/>
    <property type="match status" value="1"/>
</dbReference>
<reference evidence="11 12" key="1">
    <citation type="submission" date="2024-02" db="EMBL/GenBank/DDBJ databases">
        <title>Microbulbifer aestuariivivens NBRC 112533.</title>
        <authorList>
            <person name="Ichikawa N."/>
            <person name="Katano-Makiyama Y."/>
            <person name="Hidaka K."/>
        </authorList>
    </citation>
    <scope>NUCLEOTIDE SEQUENCE [LARGE SCALE GENOMIC DNA]</scope>
    <source>
        <strain evidence="11 12">NBRC 112533</strain>
    </source>
</reference>
<evidence type="ECO:0000256" key="2">
    <source>
        <dbReference type="ARBA" id="ARBA00022475"/>
    </source>
</evidence>
<evidence type="ECO:0000313" key="11">
    <source>
        <dbReference type="EMBL" id="GAA5524978.1"/>
    </source>
</evidence>
<dbReference type="InterPro" id="IPR011990">
    <property type="entry name" value="TPR-like_helical_dom_sf"/>
</dbReference>
<keyword evidence="12" id="KW-1185">Reference proteome</keyword>